<proteinExistence type="predicted"/>
<gene>
    <name evidence="1" type="ORF">LSAT_V11C700349980</name>
</gene>
<organism evidence="1 2">
    <name type="scientific">Lactuca sativa</name>
    <name type="common">Garden lettuce</name>
    <dbReference type="NCBI Taxonomy" id="4236"/>
    <lineage>
        <taxon>Eukaryota</taxon>
        <taxon>Viridiplantae</taxon>
        <taxon>Streptophyta</taxon>
        <taxon>Embryophyta</taxon>
        <taxon>Tracheophyta</taxon>
        <taxon>Spermatophyta</taxon>
        <taxon>Magnoliopsida</taxon>
        <taxon>eudicotyledons</taxon>
        <taxon>Gunneridae</taxon>
        <taxon>Pentapetalae</taxon>
        <taxon>asterids</taxon>
        <taxon>campanulids</taxon>
        <taxon>Asterales</taxon>
        <taxon>Asteraceae</taxon>
        <taxon>Cichorioideae</taxon>
        <taxon>Cichorieae</taxon>
        <taxon>Lactucinae</taxon>
        <taxon>Lactuca</taxon>
    </lineage>
</organism>
<sequence>MIERVDFHDSDAFPCFPFFNLMKRFYVIYWRIIMVLRNSRGCTLITIDKGCCFYGFRTSKIYVQLPQIMLISPPIEPHHIHRTTDANFALALRSGKSFQLEIR</sequence>
<accession>A0A9R1V3E1</accession>
<reference evidence="1 2" key="1">
    <citation type="journal article" date="2017" name="Nat. Commun.">
        <title>Genome assembly with in vitro proximity ligation data and whole-genome triplication in lettuce.</title>
        <authorList>
            <person name="Reyes-Chin-Wo S."/>
            <person name="Wang Z."/>
            <person name="Yang X."/>
            <person name="Kozik A."/>
            <person name="Arikit S."/>
            <person name="Song C."/>
            <person name="Xia L."/>
            <person name="Froenicke L."/>
            <person name="Lavelle D.O."/>
            <person name="Truco M.J."/>
            <person name="Xia R."/>
            <person name="Zhu S."/>
            <person name="Xu C."/>
            <person name="Xu H."/>
            <person name="Xu X."/>
            <person name="Cox K."/>
            <person name="Korf I."/>
            <person name="Meyers B.C."/>
            <person name="Michelmore R.W."/>
        </authorList>
    </citation>
    <scope>NUCLEOTIDE SEQUENCE [LARGE SCALE GENOMIC DNA]</scope>
    <source>
        <strain evidence="2">cv. Salinas</strain>
        <tissue evidence="1">Seedlings</tissue>
    </source>
</reference>
<evidence type="ECO:0000313" key="2">
    <source>
        <dbReference type="Proteomes" id="UP000235145"/>
    </source>
</evidence>
<keyword evidence="2" id="KW-1185">Reference proteome</keyword>
<protein>
    <submittedName>
        <fullName evidence="1">Uncharacterized protein</fullName>
    </submittedName>
</protein>
<dbReference type="AlphaFoldDB" id="A0A9R1V3E1"/>
<evidence type="ECO:0000313" key="1">
    <source>
        <dbReference type="EMBL" id="KAJ0197558.1"/>
    </source>
</evidence>
<comment type="caution">
    <text evidence="1">The sequence shown here is derived from an EMBL/GenBank/DDBJ whole genome shotgun (WGS) entry which is preliminary data.</text>
</comment>
<dbReference type="Proteomes" id="UP000235145">
    <property type="component" value="Unassembled WGS sequence"/>
</dbReference>
<dbReference type="EMBL" id="NBSK02000007">
    <property type="protein sequence ID" value="KAJ0197558.1"/>
    <property type="molecule type" value="Genomic_DNA"/>
</dbReference>
<name>A0A9R1V3E1_LACSA</name>